<evidence type="ECO:0000313" key="1">
    <source>
        <dbReference type="EMBL" id="MBE0347891.1"/>
    </source>
</evidence>
<evidence type="ECO:0000313" key="2">
    <source>
        <dbReference type="Proteomes" id="UP000660708"/>
    </source>
</evidence>
<gene>
    <name evidence="1" type="ORF">PPEP_a4266</name>
</gene>
<dbReference type="AlphaFoldDB" id="A0A8I0MZ46"/>
<reference evidence="1 2" key="1">
    <citation type="submission" date="2015-06" db="EMBL/GenBank/DDBJ databases">
        <title>Genome sequence of Pseudoalteromonas peptidolytica.</title>
        <authorList>
            <person name="Xie B.-B."/>
            <person name="Rong J.-C."/>
            <person name="Qin Q.-L."/>
            <person name="Zhang Y.-Z."/>
        </authorList>
    </citation>
    <scope>NUCLEOTIDE SEQUENCE [LARGE SCALE GENOMIC DNA]</scope>
    <source>
        <strain evidence="1 2">F12-50-A1</strain>
    </source>
</reference>
<dbReference type="Proteomes" id="UP000660708">
    <property type="component" value="Unassembled WGS sequence"/>
</dbReference>
<name>A0A8I0MZ46_9GAMM</name>
<comment type="caution">
    <text evidence="1">The sequence shown here is derived from an EMBL/GenBank/DDBJ whole genome shotgun (WGS) entry which is preliminary data.</text>
</comment>
<dbReference type="RefSeq" id="WP_147388886.1">
    <property type="nucleotide sequence ID" value="NZ_AQHF01000028.1"/>
</dbReference>
<protein>
    <submittedName>
        <fullName evidence="1">Uncharacterized protein</fullName>
    </submittedName>
</protein>
<proteinExistence type="predicted"/>
<dbReference type="EMBL" id="AQHF01000028">
    <property type="protein sequence ID" value="MBE0347891.1"/>
    <property type="molecule type" value="Genomic_DNA"/>
</dbReference>
<keyword evidence="2" id="KW-1185">Reference proteome</keyword>
<sequence length="119" mass="14077">MNQQYITAKLTHYDTQDPTEIFEDLIATHSPFAFYLFNWINFHNDAFESCVELLHDIQCIDGRVLHQCMPHRNGTHFVCIETDEIIYPSHISLIRLSKKQILMPCEWTHPTQALYPTKR</sequence>
<accession>A0A8I0MZ46</accession>
<organism evidence="1 2">
    <name type="scientific">Pseudoalteromonas peptidolytica F12-50-A1</name>
    <dbReference type="NCBI Taxonomy" id="1315280"/>
    <lineage>
        <taxon>Bacteria</taxon>
        <taxon>Pseudomonadati</taxon>
        <taxon>Pseudomonadota</taxon>
        <taxon>Gammaproteobacteria</taxon>
        <taxon>Alteromonadales</taxon>
        <taxon>Pseudoalteromonadaceae</taxon>
        <taxon>Pseudoalteromonas</taxon>
    </lineage>
</organism>